<dbReference type="PRINTS" id="PR00131">
    <property type="entry name" value="GLHYDRLASE1"/>
</dbReference>
<dbReference type="InterPro" id="IPR001360">
    <property type="entry name" value="Glyco_hydro_1"/>
</dbReference>
<proteinExistence type="inferred from homology"/>
<dbReference type="InterPro" id="IPR017736">
    <property type="entry name" value="Glyco_hydro_1_beta-glucosidase"/>
</dbReference>
<sequence>MTDPKMSNPQPRILKTPDTEKFAAGFPGDFLWGVATASYQIEGSTKADGRKPSIWDAFSKMPGRVYQGHNGDVACDHYNRWEEDLDLIKEMGVEAYRFSIAWPRIIPDGTGRINEKGLDFYDRLIDGCKARGIKTYATLYHWDLPLSLMGEGGWAARSTAYAFQRYAKVVMARLGDRLDAVATFNEPWCIVWLSHLYGIHAPGEKNMQAALAAMHHVNLAQGLGVEAIRHVTPDVPVGTVINAASIIAGSESPADLAAAERAHQFHNGAFFDPIFKGEYPQQFLEALGDRMPVVEDGDLKVINQKLDWWGLNYYRPDRVHDEPTRSGDFPWTIEAKPASDVKTDIGWEVYAPGLKLLVEDLYRRYDLPDCYITENGACYNMEPAGGEVDDQPRLDYYVQHLSVVADLIKDGYPMKGYFAWSLMDNFEWAEGYRMRFGLVHVNYETQERTIKNSGKWYRELASLFPKGNSGAVRTAETR</sequence>
<dbReference type="SUPFAM" id="SSF51445">
    <property type="entry name" value="(Trans)glycosidases"/>
    <property type="match status" value="1"/>
</dbReference>
<evidence type="ECO:0000256" key="5">
    <source>
        <dbReference type="ARBA" id="ARBA00023001"/>
    </source>
</evidence>
<evidence type="ECO:0000256" key="3">
    <source>
        <dbReference type="ARBA" id="ARBA00012744"/>
    </source>
</evidence>
<feature type="binding site" evidence="10">
    <location>
        <position position="314"/>
    </location>
    <ligand>
        <name>substrate</name>
    </ligand>
</feature>
<reference evidence="13 14" key="1">
    <citation type="submission" date="2014-08" db="EMBL/GenBank/DDBJ databases">
        <authorList>
            <person name="Chen Y.-H."/>
        </authorList>
    </citation>
    <scope>NUCLEOTIDE SEQUENCE [LARGE SCALE GENOMIC DNA]</scope>
</reference>
<keyword evidence="4 12" id="KW-0378">Hydrolase</keyword>
<name>A0A0T7FU31_NEOGA</name>
<dbReference type="InterPro" id="IPR033132">
    <property type="entry name" value="GH_1_N_CS"/>
</dbReference>
<evidence type="ECO:0000256" key="6">
    <source>
        <dbReference type="ARBA" id="ARBA00023277"/>
    </source>
</evidence>
<evidence type="ECO:0000256" key="11">
    <source>
        <dbReference type="PROSITE-ProRule" id="PRU10055"/>
    </source>
</evidence>
<evidence type="ECO:0000256" key="10">
    <source>
        <dbReference type="PIRSR" id="PIRSR617736-2"/>
    </source>
</evidence>
<dbReference type="Proteomes" id="UP000046176">
    <property type="component" value="Unassembled WGS sequence"/>
</dbReference>
<evidence type="ECO:0000256" key="2">
    <source>
        <dbReference type="ARBA" id="ARBA00010838"/>
    </source>
</evidence>
<accession>A0A0T7FU31</accession>
<feature type="binding site" evidence="10">
    <location>
        <begin position="427"/>
        <end position="428"/>
    </location>
    <ligand>
        <name>substrate</name>
    </ligand>
</feature>
<evidence type="ECO:0000256" key="8">
    <source>
        <dbReference type="ARBA" id="ARBA00023326"/>
    </source>
</evidence>
<protein>
    <recommendedName>
        <fullName evidence="3 12">Beta-glucosidase</fullName>
        <ecNumber evidence="3 12">3.2.1.21</ecNumber>
    </recommendedName>
</protein>
<keyword evidence="6" id="KW-0119">Carbohydrate metabolism</keyword>
<evidence type="ECO:0000313" key="13">
    <source>
        <dbReference type="EMBL" id="CDZ38509.1"/>
    </source>
</evidence>
<feature type="binding site" evidence="10">
    <location>
        <position position="185"/>
    </location>
    <ligand>
        <name>substrate</name>
    </ligand>
</feature>
<dbReference type="PANTHER" id="PTHR10353">
    <property type="entry name" value="GLYCOSYL HYDROLASE"/>
    <property type="match status" value="1"/>
</dbReference>
<organism evidence="13 14">
    <name type="scientific">Neorhizobium galegae bv. officinalis</name>
    <dbReference type="NCBI Taxonomy" id="323656"/>
    <lineage>
        <taxon>Bacteria</taxon>
        <taxon>Pseudomonadati</taxon>
        <taxon>Pseudomonadota</taxon>
        <taxon>Alphaproteobacteria</taxon>
        <taxon>Hyphomicrobiales</taxon>
        <taxon>Rhizobiaceae</taxon>
        <taxon>Rhizobium/Agrobacterium group</taxon>
        <taxon>Neorhizobium</taxon>
    </lineage>
</organism>
<feature type="active site" description="Nucleophile" evidence="9 11">
    <location>
        <position position="374"/>
    </location>
</feature>
<keyword evidence="5" id="KW-0136">Cellulose degradation</keyword>
<feature type="active site" description="Proton donor" evidence="9">
    <location>
        <position position="186"/>
    </location>
</feature>
<evidence type="ECO:0000256" key="7">
    <source>
        <dbReference type="ARBA" id="ARBA00023295"/>
    </source>
</evidence>
<dbReference type="NCBIfam" id="TIGR03356">
    <property type="entry name" value="BGL"/>
    <property type="match status" value="1"/>
</dbReference>
<dbReference type="GO" id="GO:0008422">
    <property type="term" value="F:beta-glucosidase activity"/>
    <property type="evidence" value="ECO:0007669"/>
    <property type="project" value="UniProtKB-EC"/>
</dbReference>
<dbReference type="InterPro" id="IPR017853">
    <property type="entry name" value="GH"/>
</dbReference>
<feature type="binding site" evidence="10">
    <location>
        <position position="40"/>
    </location>
    <ligand>
        <name>substrate</name>
    </ligand>
</feature>
<comment type="catalytic activity">
    <reaction evidence="1 12">
        <text>Hydrolysis of terminal, non-reducing beta-D-glucosyl residues with release of beta-D-glucose.</text>
        <dbReference type="EC" id="3.2.1.21"/>
    </reaction>
</comment>
<feature type="binding site" evidence="10">
    <location>
        <position position="141"/>
    </location>
    <ligand>
        <name>substrate</name>
    </ligand>
</feature>
<keyword evidence="7 12" id="KW-0326">Glycosidase</keyword>
<dbReference type="EMBL" id="CCRH01000013">
    <property type="protein sequence ID" value="CDZ38509.1"/>
    <property type="molecule type" value="Genomic_DNA"/>
</dbReference>
<comment type="similarity">
    <text evidence="2 12">Belongs to the glycosyl hydrolase 1 family.</text>
</comment>
<keyword evidence="8" id="KW-0624">Polysaccharide degradation</keyword>
<dbReference type="Gene3D" id="3.20.20.80">
    <property type="entry name" value="Glycosidases"/>
    <property type="match status" value="1"/>
</dbReference>
<dbReference type="GO" id="GO:0030245">
    <property type="term" value="P:cellulose catabolic process"/>
    <property type="evidence" value="ECO:0007669"/>
    <property type="project" value="UniProtKB-KW"/>
</dbReference>
<dbReference type="EC" id="3.2.1.21" evidence="3 12"/>
<evidence type="ECO:0000256" key="1">
    <source>
        <dbReference type="ARBA" id="ARBA00000448"/>
    </source>
</evidence>
<gene>
    <name evidence="13" type="primary">bglA</name>
    <name evidence="13" type="ORF">NGAL_HAMBI1145_44040</name>
</gene>
<evidence type="ECO:0000313" key="14">
    <source>
        <dbReference type="Proteomes" id="UP000046176"/>
    </source>
</evidence>
<dbReference type="PROSITE" id="PS00572">
    <property type="entry name" value="GLYCOSYL_HYDROL_F1_1"/>
    <property type="match status" value="1"/>
</dbReference>
<dbReference type="PANTHER" id="PTHR10353:SF36">
    <property type="entry name" value="LP05116P"/>
    <property type="match status" value="1"/>
</dbReference>
<feature type="binding site" evidence="10">
    <location>
        <position position="420"/>
    </location>
    <ligand>
        <name>substrate</name>
    </ligand>
</feature>
<dbReference type="Pfam" id="PF00232">
    <property type="entry name" value="Glyco_hydro_1"/>
    <property type="match status" value="1"/>
</dbReference>
<evidence type="ECO:0000256" key="12">
    <source>
        <dbReference type="RuleBase" id="RU361175"/>
    </source>
</evidence>
<evidence type="ECO:0000256" key="9">
    <source>
        <dbReference type="PIRSR" id="PIRSR617736-1"/>
    </source>
</evidence>
<dbReference type="InterPro" id="IPR018120">
    <property type="entry name" value="Glyco_hydro_1_AS"/>
</dbReference>
<dbReference type="PROSITE" id="PS00653">
    <property type="entry name" value="GLYCOSYL_HYDROL_F1_2"/>
    <property type="match status" value="1"/>
</dbReference>
<dbReference type="FunFam" id="3.20.20.80:FF:000004">
    <property type="entry name" value="Beta-glucosidase 6-phospho-beta-glucosidase"/>
    <property type="match status" value="1"/>
</dbReference>
<evidence type="ECO:0000256" key="4">
    <source>
        <dbReference type="ARBA" id="ARBA00022801"/>
    </source>
</evidence>
<dbReference type="AlphaFoldDB" id="A0A0T7FU31"/>